<dbReference type="Proteomes" id="UP000887574">
    <property type="component" value="Unplaced"/>
</dbReference>
<feature type="transmembrane region" description="Helical" evidence="1">
    <location>
        <begin position="210"/>
        <end position="229"/>
    </location>
</feature>
<evidence type="ECO:0000313" key="2">
    <source>
        <dbReference type="Proteomes" id="UP000887574"/>
    </source>
</evidence>
<feature type="transmembrane region" description="Helical" evidence="1">
    <location>
        <begin position="178"/>
        <end position="198"/>
    </location>
</feature>
<dbReference type="AlphaFoldDB" id="A0A915D564"/>
<sequence>MCMLTSTVSLAFFEGILDYLEQRESGRQEMLAQCSRILCCSSIRTPVTSLLTYLDGCGTFGPEVKIFNNDFSQEINNLRFLTRPLSRWVKVKPFSGMWDRDLMFLQARQILKDFGDRSISSNQRGLFIKLSGPQDARLVFERFHGKKFYDVIAVASYISENEFVATIRYFDTIYTSLPTFKVSFFVLVCFVVVQRWYFVFPYREWHFGHHLFWAAVLKFLVLSIASWMLSNPTIPRADGCMMLAAWLYVLVEASLDVLEENFNANVNQARQICAFFCTLHQCANSD</sequence>
<keyword evidence="2" id="KW-1185">Reference proteome</keyword>
<proteinExistence type="predicted"/>
<keyword evidence="1" id="KW-0812">Transmembrane</keyword>
<dbReference type="WBParaSite" id="jg16162">
    <property type="protein sequence ID" value="jg16162"/>
    <property type="gene ID" value="jg16162"/>
</dbReference>
<reference evidence="3" key="1">
    <citation type="submission" date="2022-11" db="UniProtKB">
        <authorList>
            <consortium name="WormBaseParasite"/>
        </authorList>
    </citation>
    <scope>IDENTIFICATION</scope>
</reference>
<keyword evidence="1" id="KW-1133">Transmembrane helix</keyword>
<keyword evidence="1" id="KW-0472">Membrane</keyword>
<name>A0A915D564_9BILA</name>
<accession>A0A915D564</accession>
<evidence type="ECO:0000313" key="3">
    <source>
        <dbReference type="WBParaSite" id="jg16162"/>
    </source>
</evidence>
<evidence type="ECO:0000256" key="1">
    <source>
        <dbReference type="SAM" id="Phobius"/>
    </source>
</evidence>
<organism evidence="2 3">
    <name type="scientific">Ditylenchus dipsaci</name>
    <dbReference type="NCBI Taxonomy" id="166011"/>
    <lineage>
        <taxon>Eukaryota</taxon>
        <taxon>Metazoa</taxon>
        <taxon>Ecdysozoa</taxon>
        <taxon>Nematoda</taxon>
        <taxon>Chromadorea</taxon>
        <taxon>Rhabditida</taxon>
        <taxon>Tylenchina</taxon>
        <taxon>Tylenchomorpha</taxon>
        <taxon>Sphaerularioidea</taxon>
        <taxon>Anguinidae</taxon>
        <taxon>Anguininae</taxon>
        <taxon>Ditylenchus</taxon>
    </lineage>
</organism>
<protein>
    <submittedName>
        <fullName evidence="3">Uncharacterized protein</fullName>
    </submittedName>
</protein>